<evidence type="ECO:0000313" key="2">
    <source>
        <dbReference type="Proteomes" id="UP001060085"/>
    </source>
</evidence>
<sequence>MEKNLGRNKNIVGKKKKKMEQKKEDKGKLEGLPTETSPYTQYKDLEDYKEKGYGTQGQHQQPNPGRGAGGSTDAPTVAGGGSNPPPPPSQHSSSTDVINRQGVP</sequence>
<dbReference type="EMBL" id="CM044701">
    <property type="protein sequence ID" value="KAI5684477.1"/>
    <property type="molecule type" value="Genomic_DNA"/>
</dbReference>
<protein>
    <submittedName>
        <fullName evidence="1">Uncharacterized protein</fullName>
    </submittedName>
</protein>
<reference evidence="2" key="1">
    <citation type="journal article" date="2023" name="Nat. Plants">
        <title>Single-cell RNA sequencing provides a high-resolution roadmap for understanding the multicellular compartmentation of specialized metabolism.</title>
        <authorList>
            <person name="Sun S."/>
            <person name="Shen X."/>
            <person name="Li Y."/>
            <person name="Li Y."/>
            <person name="Wang S."/>
            <person name="Li R."/>
            <person name="Zhang H."/>
            <person name="Shen G."/>
            <person name="Guo B."/>
            <person name="Wei J."/>
            <person name="Xu J."/>
            <person name="St-Pierre B."/>
            <person name="Chen S."/>
            <person name="Sun C."/>
        </authorList>
    </citation>
    <scope>NUCLEOTIDE SEQUENCE [LARGE SCALE GENOMIC DNA]</scope>
</reference>
<keyword evidence="2" id="KW-1185">Reference proteome</keyword>
<dbReference type="Proteomes" id="UP001060085">
    <property type="component" value="Linkage Group LG01"/>
</dbReference>
<comment type="caution">
    <text evidence="1">The sequence shown here is derived from an EMBL/GenBank/DDBJ whole genome shotgun (WGS) entry which is preliminary data.</text>
</comment>
<gene>
    <name evidence="1" type="ORF">M9H77_05705</name>
</gene>
<evidence type="ECO:0000313" key="1">
    <source>
        <dbReference type="EMBL" id="KAI5684477.1"/>
    </source>
</evidence>
<proteinExistence type="predicted"/>
<accession>A0ACC0CI01</accession>
<name>A0ACC0CI01_CATRO</name>
<organism evidence="1 2">
    <name type="scientific">Catharanthus roseus</name>
    <name type="common">Madagascar periwinkle</name>
    <name type="synonym">Vinca rosea</name>
    <dbReference type="NCBI Taxonomy" id="4058"/>
    <lineage>
        <taxon>Eukaryota</taxon>
        <taxon>Viridiplantae</taxon>
        <taxon>Streptophyta</taxon>
        <taxon>Embryophyta</taxon>
        <taxon>Tracheophyta</taxon>
        <taxon>Spermatophyta</taxon>
        <taxon>Magnoliopsida</taxon>
        <taxon>eudicotyledons</taxon>
        <taxon>Gunneridae</taxon>
        <taxon>Pentapetalae</taxon>
        <taxon>asterids</taxon>
        <taxon>lamiids</taxon>
        <taxon>Gentianales</taxon>
        <taxon>Apocynaceae</taxon>
        <taxon>Rauvolfioideae</taxon>
        <taxon>Vinceae</taxon>
        <taxon>Catharanthinae</taxon>
        <taxon>Catharanthus</taxon>
    </lineage>
</organism>